<gene>
    <name evidence="5" type="ORF">N7E81_01470</name>
</gene>
<keyword evidence="2" id="KW-0238">DNA-binding</keyword>
<dbReference type="Gene3D" id="1.10.150.130">
    <property type="match status" value="1"/>
</dbReference>
<accession>A0ABY6D0U6</accession>
<dbReference type="InterPro" id="IPR011010">
    <property type="entry name" value="DNA_brk_join_enz"/>
</dbReference>
<evidence type="ECO:0000256" key="1">
    <source>
        <dbReference type="ARBA" id="ARBA00008857"/>
    </source>
</evidence>
<dbReference type="InterPro" id="IPR050090">
    <property type="entry name" value="Tyrosine_recombinase_XerCD"/>
</dbReference>
<reference evidence="5" key="1">
    <citation type="submission" date="2022-10" db="EMBL/GenBank/DDBJ databases">
        <title>Comparative genomics and taxonomic characterization of three novel marine species of genus Reichenbachiella exhibiting antioxidant and polysaccharide degradation activities.</title>
        <authorList>
            <person name="Muhammad N."/>
            <person name="Lee Y.-J."/>
            <person name="Ko J."/>
            <person name="Kim S.-G."/>
        </authorList>
    </citation>
    <scope>NUCLEOTIDE SEQUENCE</scope>
    <source>
        <strain evidence="5">Wsw4-B4</strain>
    </source>
</reference>
<evidence type="ECO:0000313" key="5">
    <source>
        <dbReference type="EMBL" id="UXX79776.1"/>
    </source>
</evidence>
<feature type="domain" description="Tyr recombinase" evidence="4">
    <location>
        <begin position="212"/>
        <end position="386"/>
    </location>
</feature>
<dbReference type="InterPro" id="IPR010998">
    <property type="entry name" value="Integrase_recombinase_N"/>
</dbReference>
<dbReference type="PANTHER" id="PTHR30349">
    <property type="entry name" value="PHAGE INTEGRASE-RELATED"/>
    <property type="match status" value="1"/>
</dbReference>
<evidence type="ECO:0000259" key="4">
    <source>
        <dbReference type="PROSITE" id="PS51898"/>
    </source>
</evidence>
<dbReference type="Pfam" id="PF13102">
    <property type="entry name" value="Phage_int_SAM_5"/>
    <property type="match status" value="1"/>
</dbReference>
<dbReference type="Pfam" id="PF17293">
    <property type="entry name" value="Arm-DNA-bind_5"/>
    <property type="match status" value="1"/>
</dbReference>
<evidence type="ECO:0000256" key="3">
    <source>
        <dbReference type="ARBA" id="ARBA00023172"/>
    </source>
</evidence>
<dbReference type="PROSITE" id="PS51898">
    <property type="entry name" value="TYR_RECOMBINASE"/>
    <property type="match status" value="1"/>
</dbReference>
<evidence type="ECO:0000256" key="2">
    <source>
        <dbReference type="ARBA" id="ARBA00023125"/>
    </source>
</evidence>
<protein>
    <submittedName>
        <fullName evidence="5">Site-specific integrase</fullName>
    </submittedName>
</protein>
<evidence type="ECO:0000313" key="6">
    <source>
        <dbReference type="Proteomes" id="UP001062165"/>
    </source>
</evidence>
<dbReference type="InterPro" id="IPR025269">
    <property type="entry name" value="SAM-like_dom"/>
</dbReference>
<dbReference type="SUPFAM" id="SSF56349">
    <property type="entry name" value="DNA breaking-rejoining enzymes"/>
    <property type="match status" value="1"/>
</dbReference>
<dbReference type="InterPro" id="IPR013762">
    <property type="entry name" value="Integrase-like_cat_sf"/>
</dbReference>
<organism evidence="5 6">
    <name type="scientific">Reichenbachiella carrageenanivorans</name>
    <dbReference type="NCBI Taxonomy" id="2979869"/>
    <lineage>
        <taxon>Bacteria</taxon>
        <taxon>Pseudomonadati</taxon>
        <taxon>Bacteroidota</taxon>
        <taxon>Cytophagia</taxon>
        <taxon>Cytophagales</taxon>
        <taxon>Reichenbachiellaceae</taxon>
        <taxon>Reichenbachiella</taxon>
    </lineage>
</organism>
<dbReference type="InterPro" id="IPR002104">
    <property type="entry name" value="Integrase_catalytic"/>
</dbReference>
<keyword evidence="3" id="KW-0233">DNA recombination</keyword>
<name>A0ABY6D0U6_9BACT</name>
<dbReference type="PANTHER" id="PTHR30349:SF64">
    <property type="entry name" value="PROPHAGE INTEGRASE INTD-RELATED"/>
    <property type="match status" value="1"/>
</dbReference>
<keyword evidence="6" id="KW-1185">Reference proteome</keyword>
<dbReference type="RefSeq" id="WP_263051507.1">
    <property type="nucleotide sequence ID" value="NZ_CP106735.1"/>
</dbReference>
<proteinExistence type="inferred from homology"/>
<dbReference type="EMBL" id="CP106735">
    <property type="protein sequence ID" value="UXX79776.1"/>
    <property type="molecule type" value="Genomic_DNA"/>
</dbReference>
<dbReference type="CDD" id="cd01185">
    <property type="entry name" value="INTN1_C_like"/>
    <property type="match status" value="1"/>
</dbReference>
<dbReference type="Proteomes" id="UP001062165">
    <property type="component" value="Chromosome"/>
</dbReference>
<sequence length="395" mass="46687">MGVTFQPVFNRKKTKNKSGLYSIHVRVTIDRKTEYINPDLPKISSQYWSGRQNKWVKESHPNSYEINSLLQRKLGELDDYILQTKLKRRSISFDTIKSHFFRQGDSTLFNDFIKEYLKNMKGLSLNTIKVYQTFEKHLNNYNSRIKFSELNEEVLFGFKNYLQHELNHNGGTTKKYFDKFKVICKEAVRRGYVDVNHNPFFFTDLKFKIEKPKRTYLEVDEIKALIDLKFTSPKLEMHRDHFLFMIFSGLYYKDLKNLKKSDLRRKSKKAYISGNRIKNDNSFLIPIYKFKMALELIEKYEDPSSHLVFPNTISDQKFNEHLKDFASQAEIKKVITNKVARHTNVQLWIGAGVERQFVSKMVGHSEEATTQHYYDMSIHNIDSKISNIDFKSAGL</sequence>
<comment type="similarity">
    <text evidence="1">Belongs to the 'phage' integrase family.</text>
</comment>
<dbReference type="Pfam" id="PF00589">
    <property type="entry name" value="Phage_integrase"/>
    <property type="match status" value="1"/>
</dbReference>
<dbReference type="Gene3D" id="1.10.443.10">
    <property type="entry name" value="Intergrase catalytic core"/>
    <property type="match status" value="1"/>
</dbReference>
<dbReference type="InterPro" id="IPR035386">
    <property type="entry name" value="Arm-DNA-bind_5"/>
</dbReference>